<comment type="caution">
    <text evidence="2">The sequence shown here is derived from an EMBL/GenBank/DDBJ whole genome shotgun (WGS) entry which is preliminary data.</text>
</comment>
<feature type="chain" id="PRO_5045598830" evidence="1">
    <location>
        <begin position="26"/>
        <end position="114"/>
    </location>
</feature>
<dbReference type="Pfam" id="PF03995">
    <property type="entry name" value="Inhibitor_I36"/>
    <property type="match status" value="1"/>
</dbReference>
<evidence type="ECO:0000313" key="3">
    <source>
        <dbReference type="Proteomes" id="UP000807309"/>
    </source>
</evidence>
<accession>A0ABS0CAG5</accession>
<dbReference type="EMBL" id="JADLRE010000011">
    <property type="protein sequence ID" value="MBF6226532.1"/>
    <property type="molecule type" value="Genomic_DNA"/>
</dbReference>
<sequence>MRTIIASAAAIFTAMFLIGAPEVAAAPSCPNGSVCMWTGANYTGKMLVWRPVVNATSCVVAYPEGGAARSVVNRSGQSLTFWESSDCNGRHTSSATSYSDLGFDAYSVHWCRQC</sequence>
<proteinExistence type="predicted"/>
<evidence type="ECO:0000256" key="1">
    <source>
        <dbReference type="SAM" id="SignalP"/>
    </source>
</evidence>
<feature type="signal peptide" evidence="1">
    <location>
        <begin position="1"/>
        <end position="25"/>
    </location>
</feature>
<name>A0ABS0CAG5_9NOCA</name>
<protein>
    <submittedName>
        <fullName evidence="2">Peptidase inhibitor family I36 protein</fullName>
    </submittedName>
</protein>
<dbReference type="RefSeq" id="WP_195033653.1">
    <property type="nucleotide sequence ID" value="NZ_JADLRE010000011.1"/>
</dbReference>
<keyword evidence="1" id="KW-0732">Signal</keyword>
<gene>
    <name evidence="2" type="ORF">IU470_15650</name>
</gene>
<dbReference type="Proteomes" id="UP000807309">
    <property type="component" value="Unassembled WGS sequence"/>
</dbReference>
<keyword evidence="3" id="KW-1185">Reference proteome</keyword>
<evidence type="ECO:0000313" key="2">
    <source>
        <dbReference type="EMBL" id="MBF6226532.1"/>
    </source>
</evidence>
<reference evidence="2 3" key="1">
    <citation type="submission" date="2020-10" db="EMBL/GenBank/DDBJ databases">
        <title>Identification of Nocardia species via Next-generation sequencing and recognition of intraspecies genetic diversity.</title>
        <authorList>
            <person name="Li P."/>
            <person name="Li P."/>
            <person name="Lu B."/>
        </authorList>
    </citation>
    <scope>NUCLEOTIDE SEQUENCE [LARGE SCALE GENOMIC DNA]</scope>
    <source>
        <strain evidence="2 3">N-11</strain>
    </source>
</reference>
<organism evidence="2 3">
    <name type="scientific">Nocardia abscessus</name>
    <dbReference type="NCBI Taxonomy" id="120957"/>
    <lineage>
        <taxon>Bacteria</taxon>
        <taxon>Bacillati</taxon>
        <taxon>Actinomycetota</taxon>
        <taxon>Actinomycetes</taxon>
        <taxon>Mycobacteriales</taxon>
        <taxon>Nocardiaceae</taxon>
        <taxon>Nocardia</taxon>
    </lineage>
</organism>